<evidence type="ECO:0000313" key="2">
    <source>
        <dbReference type="EMBL" id="MDK2593911.1"/>
    </source>
</evidence>
<keyword evidence="2" id="KW-0012">Acyltransferase</keyword>
<keyword evidence="2" id="KW-0808">Transferase</keyword>
<sequence length="145" mass="16895">MIELVASEVEHIDTFIEMEQESDTEHFIIPYTRSQHLAQMRQTHTLYLSIFCEGRLSGFFILVKALTGDVEFRRVVIAKKHRGIGQQAIKEMALYCKVHLGAKRIWLDVFATNSRGIHVYRKLGYHQFGVSQHRGKQLILMEKHI</sequence>
<dbReference type="GO" id="GO:0016746">
    <property type="term" value="F:acyltransferase activity"/>
    <property type="evidence" value="ECO:0007669"/>
    <property type="project" value="UniProtKB-KW"/>
</dbReference>
<dbReference type="EMBL" id="JASJUT010000001">
    <property type="protein sequence ID" value="MDK2593911.1"/>
    <property type="molecule type" value="Genomic_DNA"/>
</dbReference>
<evidence type="ECO:0000259" key="1">
    <source>
        <dbReference type="PROSITE" id="PS51186"/>
    </source>
</evidence>
<dbReference type="InterPro" id="IPR016181">
    <property type="entry name" value="Acyl_CoA_acyltransferase"/>
</dbReference>
<name>A0ABT7EF65_9GAMM</name>
<dbReference type="SUPFAM" id="SSF55729">
    <property type="entry name" value="Acyl-CoA N-acyltransferases (Nat)"/>
    <property type="match status" value="1"/>
</dbReference>
<dbReference type="Proteomes" id="UP001231915">
    <property type="component" value="Unassembled WGS sequence"/>
</dbReference>
<dbReference type="PROSITE" id="PS51186">
    <property type="entry name" value="GNAT"/>
    <property type="match status" value="1"/>
</dbReference>
<evidence type="ECO:0000313" key="3">
    <source>
        <dbReference type="Proteomes" id="UP001231915"/>
    </source>
</evidence>
<organism evidence="2 3">
    <name type="scientific">Pseudoalteromonas obscura</name>
    <dbReference type="NCBI Taxonomy" id="3048491"/>
    <lineage>
        <taxon>Bacteria</taxon>
        <taxon>Pseudomonadati</taxon>
        <taxon>Pseudomonadota</taxon>
        <taxon>Gammaproteobacteria</taxon>
        <taxon>Alteromonadales</taxon>
        <taxon>Pseudoalteromonadaceae</taxon>
        <taxon>Pseudoalteromonas</taxon>
    </lineage>
</organism>
<dbReference type="EC" id="2.3.1.-" evidence="2"/>
<keyword evidence="3" id="KW-1185">Reference proteome</keyword>
<dbReference type="Pfam" id="PF00583">
    <property type="entry name" value="Acetyltransf_1"/>
    <property type="match status" value="1"/>
</dbReference>
<dbReference type="Gene3D" id="3.40.630.30">
    <property type="match status" value="1"/>
</dbReference>
<proteinExistence type="predicted"/>
<protein>
    <submittedName>
        <fullName evidence="2">GNAT family N-acetyltransferase</fullName>
        <ecNumber evidence="2">2.3.1.-</ecNumber>
    </submittedName>
</protein>
<dbReference type="RefSeq" id="WP_211009377.1">
    <property type="nucleotide sequence ID" value="NZ_JASJUT010000001.1"/>
</dbReference>
<reference evidence="2 3" key="1">
    <citation type="submission" date="2023-05" db="EMBL/GenBank/DDBJ databases">
        <title>Pseudoalteromonas ardens sp. nov., Pseudoalteromonas obscura sp. nov., and Pseudoalteromonas umbrosa sp. nov., isolated from the coral Montipora capitata.</title>
        <authorList>
            <person name="Thomas E.M."/>
            <person name="Smith E.M."/>
            <person name="Papke E."/>
            <person name="Shlafstein M.D."/>
            <person name="Oline D.K."/>
            <person name="Videau P."/>
            <person name="Saw J.H."/>
            <person name="Strangman W.K."/>
            <person name="Ushijima B."/>
        </authorList>
    </citation>
    <scope>NUCLEOTIDE SEQUENCE [LARGE SCALE GENOMIC DNA]</scope>
    <source>
        <strain evidence="2 3">P94</strain>
    </source>
</reference>
<dbReference type="InterPro" id="IPR000182">
    <property type="entry name" value="GNAT_dom"/>
</dbReference>
<comment type="caution">
    <text evidence="2">The sequence shown here is derived from an EMBL/GenBank/DDBJ whole genome shotgun (WGS) entry which is preliminary data.</text>
</comment>
<gene>
    <name evidence="2" type="ORF">QNM18_02375</name>
</gene>
<accession>A0ABT7EF65</accession>
<feature type="domain" description="N-acetyltransferase" evidence="1">
    <location>
        <begin position="2"/>
        <end position="145"/>
    </location>
</feature>